<proteinExistence type="inferred from homology"/>
<protein>
    <submittedName>
        <fullName evidence="2">Hydantoin racemase</fullName>
    </submittedName>
</protein>
<dbReference type="Proteomes" id="UP001642464">
    <property type="component" value="Unassembled WGS sequence"/>
</dbReference>
<evidence type="ECO:0000256" key="1">
    <source>
        <dbReference type="ARBA" id="ARBA00038414"/>
    </source>
</evidence>
<comment type="similarity">
    <text evidence="1">Belongs to the HyuE racemase family.</text>
</comment>
<dbReference type="InterPro" id="IPR015942">
    <property type="entry name" value="Asp/Glu/hydantoin_racemase"/>
</dbReference>
<dbReference type="PANTHER" id="PTHR28047:SF5">
    <property type="entry name" value="PROTEIN DCG1"/>
    <property type="match status" value="1"/>
</dbReference>
<sequence>MTMPLDILLLNANTNRAMTDRMVGAARALHPHVRGTNVARGAAYISDEASAEVAATATFRFAQSLTAATRPDVLVISCFGDPGLWKVRGLLPCPVVGMAEASCHAACQTGRRFAIVTGGAAWGPMLQRFVADLGLGSRLSGVHTLELTGDRIAADRASARAQIGRTVDDAVAGGADTVILGGAGLIGFAQELQDGTPVPLLDSLTCAVTQA</sequence>
<dbReference type="Gene3D" id="3.40.50.12500">
    <property type="match status" value="1"/>
</dbReference>
<feature type="non-terminal residue" evidence="2">
    <location>
        <position position="211"/>
    </location>
</feature>
<evidence type="ECO:0000313" key="3">
    <source>
        <dbReference type="Proteomes" id="UP001642464"/>
    </source>
</evidence>
<name>A0ABP0PF55_9DINO</name>
<keyword evidence="3" id="KW-1185">Reference proteome</keyword>
<dbReference type="Pfam" id="PF01177">
    <property type="entry name" value="Asp_Glu_race"/>
    <property type="match status" value="1"/>
</dbReference>
<gene>
    <name evidence="2" type="ORF">SCF082_LOCUS36147</name>
</gene>
<dbReference type="EMBL" id="CAXAMM010035384">
    <property type="protein sequence ID" value="CAK9074152.1"/>
    <property type="molecule type" value="Genomic_DNA"/>
</dbReference>
<dbReference type="InterPro" id="IPR052186">
    <property type="entry name" value="Hydantoin_racemase-like"/>
</dbReference>
<organism evidence="2 3">
    <name type="scientific">Durusdinium trenchii</name>
    <dbReference type="NCBI Taxonomy" id="1381693"/>
    <lineage>
        <taxon>Eukaryota</taxon>
        <taxon>Sar</taxon>
        <taxon>Alveolata</taxon>
        <taxon>Dinophyceae</taxon>
        <taxon>Suessiales</taxon>
        <taxon>Symbiodiniaceae</taxon>
        <taxon>Durusdinium</taxon>
    </lineage>
</organism>
<comment type="caution">
    <text evidence="2">The sequence shown here is derived from an EMBL/GenBank/DDBJ whole genome shotgun (WGS) entry which is preliminary data.</text>
</comment>
<dbReference type="InterPro" id="IPR053714">
    <property type="entry name" value="Iso_Racemase_Enz_sf"/>
</dbReference>
<evidence type="ECO:0000313" key="2">
    <source>
        <dbReference type="EMBL" id="CAK9074152.1"/>
    </source>
</evidence>
<dbReference type="PANTHER" id="PTHR28047">
    <property type="entry name" value="PROTEIN DCG1"/>
    <property type="match status" value="1"/>
</dbReference>
<accession>A0ABP0PF55</accession>
<reference evidence="2 3" key="1">
    <citation type="submission" date="2024-02" db="EMBL/GenBank/DDBJ databases">
        <authorList>
            <person name="Chen Y."/>
            <person name="Shah S."/>
            <person name="Dougan E. K."/>
            <person name="Thang M."/>
            <person name="Chan C."/>
        </authorList>
    </citation>
    <scope>NUCLEOTIDE SEQUENCE [LARGE SCALE GENOMIC DNA]</scope>
</reference>